<protein>
    <submittedName>
        <fullName evidence="2">Acyl-CoA synthetase</fullName>
    </submittedName>
</protein>
<reference evidence="2 3" key="1">
    <citation type="submission" date="2016-08" db="EMBL/GenBank/DDBJ databases">
        <title>Draft genome sequence of Candidatus Piscirickettsia litoralis, from seawater.</title>
        <authorList>
            <person name="Wan X."/>
            <person name="Lee A.J."/>
            <person name="Hou S."/>
            <person name="Donachie S.P."/>
        </authorList>
    </citation>
    <scope>NUCLEOTIDE SEQUENCE [LARGE SCALE GENOMIC DNA]</scope>
    <source>
        <strain evidence="2 3">Y2</strain>
    </source>
</reference>
<evidence type="ECO:0000313" key="2">
    <source>
        <dbReference type="EMBL" id="ODN41765.1"/>
    </source>
</evidence>
<evidence type="ECO:0000259" key="1">
    <source>
        <dbReference type="Pfam" id="PF14330"/>
    </source>
</evidence>
<dbReference type="EMBL" id="MDTU01000001">
    <property type="protein sequence ID" value="ODN41765.1"/>
    <property type="molecule type" value="Genomic_DNA"/>
</dbReference>
<evidence type="ECO:0000313" key="3">
    <source>
        <dbReference type="Proteomes" id="UP000094329"/>
    </source>
</evidence>
<organism evidence="2 3">
    <name type="scientific">Piscirickettsia litoralis</name>
    <dbReference type="NCBI Taxonomy" id="1891921"/>
    <lineage>
        <taxon>Bacteria</taxon>
        <taxon>Pseudomonadati</taxon>
        <taxon>Pseudomonadota</taxon>
        <taxon>Gammaproteobacteria</taxon>
        <taxon>Thiotrichales</taxon>
        <taxon>Piscirickettsiaceae</taxon>
        <taxon>Piscirickettsia</taxon>
    </lineage>
</organism>
<dbReference type="RefSeq" id="WP_069311567.1">
    <property type="nucleotide sequence ID" value="NZ_MDTU01000001.1"/>
</dbReference>
<proteinExistence type="predicted"/>
<comment type="caution">
    <text evidence="2">The sequence shown here is derived from an EMBL/GenBank/DDBJ whole genome shotgun (WGS) entry which is preliminary data.</text>
</comment>
<dbReference type="Pfam" id="PF14330">
    <property type="entry name" value="DUF4387"/>
    <property type="match status" value="1"/>
</dbReference>
<sequence>MKNLSDLAKVIRSKNCSPFQLTFDIIFIDRQIYKVFKKDKLISQKLISLAFNVPISKISDITYFDPACAIKFVIDRSISSGSVGDSDVYGAQQHAPLLSLIFNI</sequence>
<keyword evidence="3" id="KW-1185">Reference proteome</keyword>
<feature type="domain" description="DUF4387" evidence="1">
    <location>
        <begin position="4"/>
        <end position="100"/>
    </location>
</feature>
<dbReference type="Proteomes" id="UP000094329">
    <property type="component" value="Unassembled WGS sequence"/>
</dbReference>
<gene>
    <name evidence="2" type="ORF">BGC07_00670</name>
</gene>
<name>A0ABX3A311_9GAMM</name>
<dbReference type="InterPro" id="IPR025496">
    <property type="entry name" value="DUF4387"/>
</dbReference>
<accession>A0ABX3A311</accession>